<keyword evidence="5" id="KW-1185">Reference proteome</keyword>
<organism evidence="4 5">
    <name type="scientific">Eggerthella hominis</name>
    <dbReference type="NCBI Taxonomy" id="2763043"/>
    <lineage>
        <taxon>Bacteria</taxon>
        <taxon>Bacillati</taxon>
        <taxon>Actinomycetota</taxon>
        <taxon>Coriobacteriia</taxon>
        <taxon>Eggerthellales</taxon>
        <taxon>Eggerthellaceae</taxon>
        <taxon>Eggerthella</taxon>
    </lineage>
</organism>
<feature type="transmembrane region" description="Helical" evidence="2">
    <location>
        <begin position="16"/>
        <end position="37"/>
    </location>
</feature>
<name>A0ABR7BPG3_9ACTN</name>
<gene>
    <name evidence="4" type="ORF">H8S61_04715</name>
</gene>
<dbReference type="PANTHER" id="PTHR33392">
    <property type="entry name" value="POLYISOPRENYL-TEICHOIC ACID--PEPTIDOGLYCAN TEICHOIC ACID TRANSFERASE TAGU"/>
    <property type="match status" value="1"/>
</dbReference>
<dbReference type="InterPro" id="IPR050922">
    <property type="entry name" value="LytR/CpsA/Psr_CW_biosynth"/>
</dbReference>
<keyword evidence="2" id="KW-0472">Membrane</keyword>
<reference evidence="4 5" key="1">
    <citation type="submission" date="2020-08" db="EMBL/GenBank/DDBJ databases">
        <title>Genome public.</title>
        <authorList>
            <person name="Liu C."/>
            <person name="Sun Q."/>
        </authorList>
    </citation>
    <scope>NUCLEOTIDE SEQUENCE [LARGE SCALE GENOMIC DNA]</scope>
    <source>
        <strain evidence="4 5">NSJ-70</strain>
    </source>
</reference>
<accession>A0ABR7BPG3</accession>
<comment type="similarity">
    <text evidence="1">Belongs to the LytR/CpsA/Psr (LCP) family.</text>
</comment>
<dbReference type="Gene3D" id="3.40.630.190">
    <property type="entry name" value="LCP protein"/>
    <property type="match status" value="1"/>
</dbReference>
<evidence type="ECO:0000256" key="1">
    <source>
        <dbReference type="ARBA" id="ARBA00006068"/>
    </source>
</evidence>
<evidence type="ECO:0000259" key="3">
    <source>
        <dbReference type="Pfam" id="PF03816"/>
    </source>
</evidence>
<keyword evidence="2" id="KW-0812">Transmembrane</keyword>
<dbReference type="Pfam" id="PF03816">
    <property type="entry name" value="LytR_cpsA_psr"/>
    <property type="match status" value="1"/>
</dbReference>
<dbReference type="EMBL" id="JACOOA010000001">
    <property type="protein sequence ID" value="MBC5583496.1"/>
    <property type="molecule type" value="Genomic_DNA"/>
</dbReference>
<dbReference type="InterPro" id="IPR004474">
    <property type="entry name" value="LytR_CpsA_psr"/>
</dbReference>
<evidence type="ECO:0000313" key="5">
    <source>
        <dbReference type="Proteomes" id="UP000622448"/>
    </source>
</evidence>
<dbReference type="PANTHER" id="PTHR33392:SF6">
    <property type="entry name" value="POLYISOPRENYL-TEICHOIC ACID--PEPTIDOGLYCAN TEICHOIC ACID TRANSFERASE TAGU"/>
    <property type="match status" value="1"/>
</dbReference>
<comment type="caution">
    <text evidence="4">The sequence shown here is derived from an EMBL/GenBank/DDBJ whole genome shotgun (WGS) entry which is preliminary data.</text>
</comment>
<dbReference type="Proteomes" id="UP000622448">
    <property type="component" value="Unassembled WGS sequence"/>
</dbReference>
<sequence length="329" mass="35671">MAEVSEAQKRQSTRTAAVTVAVVVVLSLVFVGLVAFLDGVADQAETGNASIASVSSTDPFYVLLIGSDSRKGTALYTGNKADHAQLDQHSDIMTLMRVDPETYLITLVSIPRDTVLEGSSSRINDALLDNDPQKVVDEAEKLTGVEIPYYMMTTFTSFEALIDAMGGIVVDVPKDIKVPDPMTAEDVTVKAGEDRYLDGSEALVLARARKEYGDNQEALRQINVRNLEIAMIQKVLDLDSEKTANGVLVDLEENTSTNLDMAAVGYLMIDFITHKEEVVIHSCTGPYRGAENADGLWVVEEDVEAWAELMEVVDAGGDPSEIVELPSHS</sequence>
<proteinExistence type="inferred from homology"/>
<dbReference type="RefSeq" id="WP_186938108.1">
    <property type="nucleotide sequence ID" value="NZ_JACOOA010000001.1"/>
</dbReference>
<protein>
    <submittedName>
        <fullName evidence="4">LCP family protein</fullName>
    </submittedName>
</protein>
<evidence type="ECO:0000256" key="2">
    <source>
        <dbReference type="SAM" id="Phobius"/>
    </source>
</evidence>
<dbReference type="NCBIfam" id="TIGR00350">
    <property type="entry name" value="lytR_cpsA_psr"/>
    <property type="match status" value="1"/>
</dbReference>
<feature type="domain" description="Cell envelope-related transcriptional attenuator" evidence="3">
    <location>
        <begin position="89"/>
        <end position="221"/>
    </location>
</feature>
<keyword evidence="2" id="KW-1133">Transmembrane helix</keyword>
<evidence type="ECO:0000313" key="4">
    <source>
        <dbReference type="EMBL" id="MBC5583496.1"/>
    </source>
</evidence>